<gene>
    <name evidence="4" type="ORF">GIB67_034799</name>
</gene>
<evidence type="ECO:0000313" key="4">
    <source>
        <dbReference type="EMBL" id="KAF6153077.1"/>
    </source>
</evidence>
<evidence type="ECO:0000256" key="1">
    <source>
        <dbReference type="SAM" id="Coils"/>
    </source>
</evidence>
<feature type="domain" description="Aminotransferase-like plant mobile" evidence="3">
    <location>
        <begin position="163"/>
        <end position="354"/>
    </location>
</feature>
<feature type="coiled-coil region" evidence="1">
    <location>
        <begin position="393"/>
        <end position="420"/>
    </location>
</feature>
<dbReference type="Pfam" id="PF10536">
    <property type="entry name" value="PMD"/>
    <property type="match status" value="1"/>
</dbReference>
<dbReference type="Proteomes" id="UP000541444">
    <property type="component" value="Unassembled WGS sequence"/>
</dbReference>
<dbReference type="InterPro" id="IPR044824">
    <property type="entry name" value="MAIN-like"/>
</dbReference>
<keyword evidence="5" id="KW-1185">Reference proteome</keyword>
<feature type="compositionally biased region" description="Polar residues" evidence="2">
    <location>
        <begin position="23"/>
        <end position="34"/>
    </location>
</feature>
<evidence type="ECO:0000259" key="3">
    <source>
        <dbReference type="Pfam" id="PF10536"/>
    </source>
</evidence>
<dbReference type="GO" id="GO:0010073">
    <property type="term" value="P:meristem maintenance"/>
    <property type="evidence" value="ECO:0007669"/>
    <property type="project" value="InterPro"/>
</dbReference>
<accession>A0A7J7MDY4</accession>
<comment type="caution">
    <text evidence="4">The sequence shown here is derived from an EMBL/GenBank/DDBJ whole genome shotgun (WGS) entry which is preliminary data.</text>
</comment>
<dbReference type="OrthoDB" id="1871193at2759"/>
<dbReference type="PANTHER" id="PTHR46033">
    <property type="entry name" value="PROTEIN MAIN-LIKE 2"/>
    <property type="match status" value="1"/>
</dbReference>
<name>A0A7J7MDY4_9MAGN</name>
<dbReference type="PANTHER" id="PTHR46033:SF80">
    <property type="entry name" value="PROTEIN MAIN-LIKE 2-LIKE"/>
    <property type="match status" value="1"/>
</dbReference>
<keyword evidence="1" id="KW-0175">Coiled coil</keyword>
<evidence type="ECO:0000256" key="2">
    <source>
        <dbReference type="SAM" id="MobiDB-lite"/>
    </source>
</evidence>
<dbReference type="InterPro" id="IPR019557">
    <property type="entry name" value="AminoTfrase-like_pln_mobile"/>
</dbReference>
<sequence length="534" mass="59010">MARDGDLLTYKRKRKTIDPSTIVPPNTVDTTNEGVSEPVPPTESAQAALGAQAESAQAVNISQGSKFETVSAQATLGAQPPLPNASSDSDVHIPIVGGYSEGEGATGNEDVGPSNKSLLRSFKFHRARSIALWQDLTKEPQVVQDFVKLKALDMIGDISYNYYNSALISAFAERWQPETNSFHFKWGEMTTTLDDVEQLVGLPADGDATVIGGTWGFPAIMEVFENNLLQDLNAFKSLKAGGVGNSLLLKKLKEHYAYKLEKVLSDGTAAAAKKKGLTARSVARAYMLYVLGSFIFPTKKGTDVSARYLYLLAKDKVAKKWSWGSTILPHMYYNLGTTSRDDGRQFACCTTLLETSECDLLKETIEKMKEDIQLKRVVDEQCALQFADLPTQLDAKILEYKNLEAKNTSLEAELRQKSGLEDCNQSLSVELNKKCKESKSLKAVNALLMKQIDLYLPPATLSVPDATLAKKYDDLLAAHEDVKKKLIAKEDFHKKLVNAKERMKSLEVNNSEWVCPIPNSCTYLRLFCVMHGLK</sequence>
<evidence type="ECO:0000313" key="5">
    <source>
        <dbReference type="Proteomes" id="UP000541444"/>
    </source>
</evidence>
<organism evidence="4 5">
    <name type="scientific">Kingdonia uniflora</name>
    <dbReference type="NCBI Taxonomy" id="39325"/>
    <lineage>
        <taxon>Eukaryota</taxon>
        <taxon>Viridiplantae</taxon>
        <taxon>Streptophyta</taxon>
        <taxon>Embryophyta</taxon>
        <taxon>Tracheophyta</taxon>
        <taxon>Spermatophyta</taxon>
        <taxon>Magnoliopsida</taxon>
        <taxon>Ranunculales</taxon>
        <taxon>Circaeasteraceae</taxon>
        <taxon>Kingdonia</taxon>
    </lineage>
</organism>
<dbReference type="AlphaFoldDB" id="A0A7J7MDY4"/>
<feature type="region of interest" description="Disordered" evidence="2">
    <location>
        <begin position="17"/>
        <end position="51"/>
    </location>
</feature>
<reference evidence="4 5" key="1">
    <citation type="journal article" date="2020" name="IScience">
        <title>Genome Sequencing of the Endangered Kingdonia uniflora (Circaeasteraceae, Ranunculales) Reveals Potential Mechanisms of Evolutionary Specialization.</title>
        <authorList>
            <person name="Sun Y."/>
            <person name="Deng T."/>
            <person name="Zhang A."/>
            <person name="Moore M.J."/>
            <person name="Landis J.B."/>
            <person name="Lin N."/>
            <person name="Zhang H."/>
            <person name="Zhang X."/>
            <person name="Huang J."/>
            <person name="Zhang X."/>
            <person name="Sun H."/>
            <person name="Wang H."/>
        </authorList>
    </citation>
    <scope>NUCLEOTIDE SEQUENCE [LARGE SCALE GENOMIC DNA]</scope>
    <source>
        <strain evidence="4">TB1705</strain>
        <tissue evidence="4">Leaf</tissue>
    </source>
</reference>
<protein>
    <recommendedName>
        <fullName evidence="3">Aminotransferase-like plant mobile domain-containing protein</fullName>
    </recommendedName>
</protein>
<dbReference type="EMBL" id="JACGCM010001586">
    <property type="protein sequence ID" value="KAF6153077.1"/>
    <property type="molecule type" value="Genomic_DNA"/>
</dbReference>
<proteinExistence type="predicted"/>